<dbReference type="PANTHER" id="PTHR43157:SF31">
    <property type="entry name" value="PHOSPHATIDYLINOSITOL-GLYCAN BIOSYNTHESIS CLASS F PROTEIN"/>
    <property type="match status" value="1"/>
</dbReference>
<proteinExistence type="predicted"/>
<evidence type="ECO:0000313" key="2">
    <source>
        <dbReference type="EMBL" id="PNP37422.1"/>
    </source>
</evidence>
<evidence type="ECO:0008006" key="4">
    <source>
        <dbReference type="Google" id="ProtNLM"/>
    </source>
</evidence>
<dbReference type="InterPro" id="IPR002347">
    <property type="entry name" value="SDR_fam"/>
</dbReference>
<dbReference type="SUPFAM" id="SSF51735">
    <property type="entry name" value="NAD(P)-binding Rossmann-fold domains"/>
    <property type="match status" value="1"/>
</dbReference>
<dbReference type="AlphaFoldDB" id="A0A2K0SVX4"/>
<dbReference type="InterPro" id="IPR036291">
    <property type="entry name" value="NAD(P)-bd_dom_sf"/>
</dbReference>
<dbReference type="EMBL" id="MTYH01000144">
    <property type="protein sequence ID" value="PNP37422.1"/>
    <property type="molecule type" value="Genomic_DNA"/>
</dbReference>
<organism evidence="2 3">
    <name type="scientific">Trichoderma gamsii</name>
    <dbReference type="NCBI Taxonomy" id="398673"/>
    <lineage>
        <taxon>Eukaryota</taxon>
        <taxon>Fungi</taxon>
        <taxon>Dikarya</taxon>
        <taxon>Ascomycota</taxon>
        <taxon>Pezizomycotina</taxon>
        <taxon>Sordariomycetes</taxon>
        <taxon>Hypocreomycetidae</taxon>
        <taxon>Hypocreales</taxon>
        <taxon>Hypocreaceae</taxon>
        <taxon>Trichoderma</taxon>
    </lineage>
</organism>
<sequence>MGAKSHKPNKAQAELVPNQLKDLPIALTAEECRGKTYIVTGANGGLGYEATKHLVRLEAAKVIIGVRNAEAGKAAKSTIEAETNRKDIIEVWDLDLASYGSVKAFAKKVESLERIDALVLNAGALISAWEVKEGNESNITINVMSNFLLAVSVLPHLQAIAKQHEIKPHVVFVGSVGGLFTGEQVKKFSKTDILDDLNDQAKWKRDMPDRYTVSKFLEHIATRELAALVPVSESGVVINVVDPGMCKTNLTRNVSFFDRIKGWLAKAAMGRTAEMGSRTLIHGIAATEESHGKYLTACEIREDHIPEWMTDESGKALQKQIWTELAERLDKIQPGVVAAIIQN</sequence>
<dbReference type="OrthoDB" id="542013at2759"/>
<dbReference type="Gene3D" id="3.40.50.720">
    <property type="entry name" value="NAD(P)-binding Rossmann-like Domain"/>
    <property type="match status" value="1"/>
</dbReference>
<evidence type="ECO:0000313" key="3">
    <source>
        <dbReference type="Proteomes" id="UP000236546"/>
    </source>
</evidence>
<name>A0A2K0SVX4_9HYPO</name>
<evidence type="ECO:0000256" key="1">
    <source>
        <dbReference type="ARBA" id="ARBA00023002"/>
    </source>
</evidence>
<keyword evidence="1" id="KW-0560">Oxidoreductase</keyword>
<gene>
    <name evidence="2" type="ORF">TGAMA5MH_10656</name>
</gene>
<comment type="caution">
    <text evidence="2">The sequence shown here is derived from an EMBL/GenBank/DDBJ whole genome shotgun (WGS) entry which is preliminary data.</text>
</comment>
<reference evidence="2 3" key="1">
    <citation type="submission" date="2017-02" db="EMBL/GenBank/DDBJ databases">
        <title>Genomes of Trichoderma spp. with biocontrol activity.</title>
        <authorList>
            <person name="Gardiner D."/>
            <person name="Kazan K."/>
            <person name="Vos C."/>
            <person name="Harvey P."/>
        </authorList>
    </citation>
    <scope>NUCLEOTIDE SEQUENCE [LARGE SCALE GENOMIC DNA]</scope>
    <source>
        <strain evidence="2 3">A5MH</strain>
    </source>
</reference>
<protein>
    <recommendedName>
        <fullName evidence="4">Short-chain dehydrogenase</fullName>
    </recommendedName>
</protein>
<dbReference type="GO" id="GO:0016491">
    <property type="term" value="F:oxidoreductase activity"/>
    <property type="evidence" value="ECO:0007669"/>
    <property type="project" value="UniProtKB-KW"/>
</dbReference>
<dbReference type="PRINTS" id="PR00081">
    <property type="entry name" value="GDHRDH"/>
</dbReference>
<dbReference type="PANTHER" id="PTHR43157">
    <property type="entry name" value="PHOSPHATIDYLINOSITOL-GLYCAN BIOSYNTHESIS CLASS F PROTEIN-RELATED"/>
    <property type="match status" value="1"/>
</dbReference>
<accession>A0A2K0SVX4</accession>
<dbReference type="Pfam" id="PF00106">
    <property type="entry name" value="adh_short"/>
    <property type="match status" value="1"/>
</dbReference>
<dbReference type="Proteomes" id="UP000236546">
    <property type="component" value="Unassembled WGS sequence"/>
</dbReference>